<dbReference type="SUPFAM" id="SSF55753">
    <property type="entry name" value="Actin depolymerizing proteins"/>
    <property type="match status" value="6"/>
</dbReference>
<dbReference type="AlphaFoldDB" id="A0AAD3HGU0"/>
<reference evidence="3 4" key="1">
    <citation type="journal article" date="2021" name="Sci. Rep.">
        <title>Genome sequencing of the multicellular alga Astrephomene provides insights into convergent evolution of germ-soma differentiation.</title>
        <authorList>
            <person name="Yamashita S."/>
            <person name="Yamamoto K."/>
            <person name="Matsuzaki R."/>
            <person name="Suzuki S."/>
            <person name="Yamaguchi H."/>
            <person name="Hirooka S."/>
            <person name="Minakuchi Y."/>
            <person name="Miyagishima S."/>
            <person name="Kawachi M."/>
            <person name="Toyoda A."/>
            <person name="Nozaki H."/>
        </authorList>
    </citation>
    <scope>NUCLEOTIDE SEQUENCE [LARGE SCALE GENOMIC DNA]</scope>
    <source>
        <strain evidence="3 4">NIES-4017</strain>
    </source>
</reference>
<feature type="domain" description="Gelsolin-like" evidence="2">
    <location>
        <begin position="30"/>
        <end position="106"/>
    </location>
</feature>
<evidence type="ECO:0000313" key="4">
    <source>
        <dbReference type="Proteomes" id="UP001054857"/>
    </source>
</evidence>
<feature type="domain" description="Gelsolin-like" evidence="2">
    <location>
        <begin position="442"/>
        <end position="517"/>
    </location>
</feature>
<accession>A0AAD3HGU0</accession>
<dbReference type="CDD" id="cd11290">
    <property type="entry name" value="gelsolin_S1_like"/>
    <property type="match status" value="1"/>
</dbReference>
<gene>
    <name evidence="3" type="ORF">Agub_g667</name>
</gene>
<feature type="domain" description="Gelsolin-like" evidence="2">
    <location>
        <begin position="152"/>
        <end position="196"/>
    </location>
</feature>
<evidence type="ECO:0000313" key="3">
    <source>
        <dbReference type="EMBL" id="GFR40113.1"/>
    </source>
</evidence>
<dbReference type="InterPro" id="IPR007122">
    <property type="entry name" value="Villin/Gelsolin"/>
</dbReference>
<protein>
    <recommendedName>
        <fullName evidence="2">Gelsolin-like domain-containing protein</fullName>
    </recommendedName>
</protein>
<sequence length="799" mass="84656">MSANTKPFDGAGKEAGLRIWRVKAFQLLEEPKQHFGSFFSGDCYLVLDTFLAEGRLRHHIHFWLGKDSSTDEAGSVAIFAAQLDEALGGGPVQFRQPQGSESPEFLRLFPRLKYLAGGYVSGFREAAAGKAAGPRRLYQVKSASKTCVQVFEVPCCLASLNHGDCFLLEDPAARALWVWHGAAANIREKTRAIEAAYAFKEGTGIKLSVLDDGDTVSGEALAFYTRLGCPQPPQPEDIREAAADKPPPVLLQPPQLYRVADYDGGFAQVSVNGEPLSAAMLEAGGQFVLHAAGCIWVWTGPNAGGEAAAPLQVGSRFAAFRGLPASALIKAVRARFEPGLFTTYFGDWGAEKQGGGGAGRTPGRDSFGNFIPGPGKGTDEQPYNAEEAVAAMVALATEADMAAEGFGAAAASLEAACARLTASKIRVWAMSGASSLELPRQEVGQFYDGASYVVLHTYSTGADPTDLRYAVYCWQGRHCGNLEQGAAALLAADLHRTKYAGRSTLVRVEQNLEPGHFVRLFRGAMLVRHGPRPTNLAPGRSPPGTHLYQVKGEAVAQAHAVEVSPRASSLSSGDCFVLEQAAEVGAPSAHSQPVLLWLGRGSSGTEVAVAEAVAAELAGSGAEVQRVQEGEESESFWAALGGRAAYPSASRRAPGCCVPKLFHLRDCAGRGLKVELHTAFAQDSLCGHDVMLLDVGTELYMWYGATCKPTERPRARDVAQRYLAASAARRGGGGAGGSGLVEVEAGQEPPFFSCHFAGWDVDAVAHIPDVYVERVRKLSVAAKGEESEGAVEVAQVSAC</sequence>
<comment type="caution">
    <text evidence="3">The sequence shown here is derived from an EMBL/GenBank/DDBJ whole genome shotgun (WGS) entry which is preliminary data.</text>
</comment>
<dbReference type="InterPro" id="IPR007123">
    <property type="entry name" value="Gelsolin-like_dom"/>
</dbReference>
<dbReference type="Proteomes" id="UP001054857">
    <property type="component" value="Unassembled WGS sequence"/>
</dbReference>
<keyword evidence="1" id="KW-0677">Repeat</keyword>
<dbReference type="PRINTS" id="PR00597">
    <property type="entry name" value="GELSOLIN"/>
</dbReference>
<name>A0AAD3HGU0_9CHLO</name>
<evidence type="ECO:0000259" key="2">
    <source>
        <dbReference type="Pfam" id="PF00626"/>
    </source>
</evidence>
<dbReference type="Gene3D" id="3.40.20.10">
    <property type="entry name" value="Severin"/>
    <property type="match status" value="6"/>
</dbReference>
<dbReference type="EMBL" id="BMAR01000001">
    <property type="protein sequence ID" value="GFR40113.1"/>
    <property type="molecule type" value="Genomic_DNA"/>
</dbReference>
<dbReference type="PANTHER" id="PTHR11977:SF51">
    <property type="entry name" value="PROTEIN FLIGHTLESS-1 HOMOLOG"/>
    <property type="match status" value="1"/>
</dbReference>
<dbReference type="SMART" id="SM00262">
    <property type="entry name" value="GEL"/>
    <property type="match status" value="6"/>
</dbReference>
<organism evidence="3 4">
    <name type="scientific">Astrephomene gubernaculifera</name>
    <dbReference type="NCBI Taxonomy" id="47775"/>
    <lineage>
        <taxon>Eukaryota</taxon>
        <taxon>Viridiplantae</taxon>
        <taxon>Chlorophyta</taxon>
        <taxon>core chlorophytes</taxon>
        <taxon>Chlorophyceae</taxon>
        <taxon>CS clade</taxon>
        <taxon>Chlamydomonadales</taxon>
        <taxon>Astrephomenaceae</taxon>
        <taxon>Astrephomene</taxon>
    </lineage>
</organism>
<dbReference type="GO" id="GO:0051015">
    <property type="term" value="F:actin filament binding"/>
    <property type="evidence" value="ECO:0007669"/>
    <property type="project" value="InterPro"/>
</dbReference>
<dbReference type="PANTHER" id="PTHR11977">
    <property type="entry name" value="VILLIN"/>
    <property type="match status" value="1"/>
</dbReference>
<dbReference type="Pfam" id="PF00626">
    <property type="entry name" value="Gelsolin"/>
    <property type="match status" value="4"/>
</dbReference>
<proteinExistence type="predicted"/>
<dbReference type="InterPro" id="IPR029006">
    <property type="entry name" value="ADF-H/Gelsolin-like_dom_sf"/>
</dbReference>
<feature type="domain" description="Gelsolin-like" evidence="2">
    <location>
        <begin position="562"/>
        <end position="637"/>
    </location>
</feature>
<keyword evidence="4" id="KW-1185">Reference proteome</keyword>
<evidence type="ECO:0000256" key="1">
    <source>
        <dbReference type="ARBA" id="ARBA00022737"/>
    </source>
</evidence>